<organism evidence="2 3">
    <name type="scientific">Dyadobacter psychrotolerans</name>
    <dbReference type="NCBI Taxonomy" id="2541721"/>
    <lineage>
        <taxon>Bacteria</taxon>
        <taxon>Pseudomonadati</taxon>
        <taxon>Bacteroidota</taxon>
        <taxon>Cytophagia</taxon>
        <taxon>Cytophagales</taxon>
        <taxon>Spirosomataceae</taxon>
        <taxon>Dyadobacter</taxon>
    </lineage>
</organism>
<reference evidence="2 3" key="1">
    <citation type="submission" date="2019-03" db="EMBL/GenBank/DDBJ databases">
        <title>Dyadobacter AR-3-6 sp. nov., isolated from arctic soil.</title>
        <authorList>
            <person name="Chaudhary D.K."/>
        </authorList>
    </citation>
    <scope>NUCLEOTIDE SEQUENCE [LARGE SCALE GENOMIC DNA]</scope>
    <source>
        <strain evidence="2 3">AR-3-6</strain>
    </source>
</reference>
<sequence length="316" mass="35515">MNTPVVLSYFSQSHDPHDPYLEFLEDEYRCIADCWEKFQQTGSERNINVVFPARGSADAGRIDDDIRAFKHRVIIFHFSGHAGAEQLIFSDKSARAKGLAGLLGEAPNLKIVFLNGCATHDQVNLLFSQNVKAVIATKGRVNDGLAKEFSSNFYAAVSTTDYTIKEAFKHAINTLIKDGLIPEDTSTNLSPWRGLVTDSAEEKDRWDLYVKEGFSAELENKNWWKIGVINPSKKEVLTGGNFWDRIHVVLFSALFLLGIAIIAFGIFFKDDFKIAVMGLASICISAFGMINQRRYVTAEFNEELVDESIIKKLRLF</sequence>
<comment type="caution">
    <text evidence="2">The sequence shown here is derived from an EMBL/GenBank/DDBJ whole genome shotgun (WGS) entry which is preliminary data.</text>
</comment>
<keyword evidence="1" id="KW-0472">Membrane</keyword>
<dbReference type="Proteomes" id="UP000294850">
    <property type="component" value="Unassembled WGS sequence"/>
</dbReference>
<evidence type="ECO:0000313" key="3">
    <source>
        <dbReference type="Proteomes" id="UP000294850"/>
    </source>
</evidence>
<feature type="transmembrane region" description="Helical" evidence="1">
    <location>
        <begin position="248"/>
        <end position="268"/>
    </location>
</feature>
<keyword evidence="3" id="KW-1185">Reference proteome</keyword>
<keyword evidence="1" id="KW-1133">Transmembrane helix</keyword>
<protein>
    <recommendedName>
        <fullName evidence="4">CHAT domain-containing protein</fullName>
    </recommendedName>
</protein>
<accession>A0A4R5DMS8</accession>
<keyword evidence="1" id="KW-0812">Transmembrane</keyword>
<dbReference type="AlphaFoldDB" id="A0A4R5DMS8"/>
<dbReference type="RefSeq" id="WP_131959411.1">
    <property type="nucleotide sequence ID" value="NZ_SMFL01000005.1"/>
</dbReference>
<evidence type="ECO:0000256" key="1">
    <source>
        <dbReference type="SAM" id="Phobius"/>
    </source>
</evidence>
<name>A0A4R5DMS8_9BACT</name>
<gene>
    <name evidence="2" type="ORF">E0F88_16735</name>
</gene>
<dbReference type="OrthoDB" id="1164785at2"/>
<dbReference type="EMBL" id="SMFL01000005">
    <property type="protein sequence ID" value="TDE14827.1"/>
    <property type="molecule type" value="Genomic_DNA"/>
</dbReference>
<evidence type="ECO:0000313" key="2">
    <source>
        <dbReference type="EMBL" id="TDE14827.1"/>
    </source>
</evidence>
<proteinExistence type="predicted"/>
<evidence type="ECO:0008006" key="4">
    <source>
        <dbReference type="Google" id="ProtNLM"/>
    </source>
</evidence>